<dbReference type="RefSeq" id="WP_183793694.1">
    <property type="nucleotide sequence ID" value="NZ_JACIDU010000013.1"/>
</dbReference>
<dbReference type="Proteomes" id="UP000584824">
    <property type="component" value="Unassembled WGS sequence"/>
</dbReference>
<sequence>MLKLILTGLWVCIVTLGAVWFSISRATAPAEHADATPKVETELLKGESISIPMIADGAVQGYFIGRVSFIVDKVKIKDSKMPMTELMTDELFTLLVGSPVVDLKNPAGFSLANFKSKIKDDLNARFGGDVVSDVLVEQLDYLSKADIRVNSDAQKPVRKGVQITPGEALPEKAPAGH</sequence>
<gene>
    <name evidence="1" type="ORF">GGQ66_003189</name>
</gene>
<evidence type="ECO:0000313" key="2">
    <source>
        <dbReference type="Proteomes" id="UP000584824"/>
    </source>
</evidence>
<comment type="caution">
    <text evidence="1">The sequence shown here is derived from an EMBL/GenBank/DDBJ whole genome shotgun (WGS) entry which is preliminary data.</text>
</comment>
<keyword evidence="2" id="KW-1185">Reference proteome</keyword>
<dbReference type="EMBL" id="JACIDU010000013">
    <property type="protein sequence ID" value="MBB4104611.1"/>
    <property type="molecule type" value="Genomic_DNA"/>
</dbReference>
<proteinExistence type="predicted"/>
<reference evidence="1 2" key="1">
    <citation type="submission" date="2020-08" db="EMBL/GenBank/DDBJ databases">
        <title>Genomic Encyclopedia of Type Strains, Phase IV (KMG-IV): sequencing the most valuable type-strain genomes for metagenomic binning, comparative biology and taxonomic classification.</title>
        <authorList>
            <person name="Goeker M."/>
        </authorList>
    </citation>
    <scope>NUCLEOTIDE SEQUENCE [LARGE SCALE GENOMIC DNA]</scope>
    <source>
        <strain evidence="1 2">DSM 26385</strain>
    </source>
</reference>
<organism evidence="1 2">
    <name type="scientific">Allorhizobium borbori</name>
    <dbReference type="NCBI Taxonomy" id="485907"/>
    <lineage>
        <taxon>Bacteria</taxon>
        <taxon>Pseudomonadati</taxon>
        <taxon>Pseudomonadota</taxon>
        <taxon>Alphaproteobacteria</taxon>
        <taxon>Hyphomicrobiales</taxon>
        <taxon>Rhizobiaceae</taxon>
        <taxon>Rhizobium/Agrobacterium group</taxon>
        <taxon>Allorhizobium</taxon>
    </lineage>
</organism>
<protein>
    <recommendedName>
        <fullName evidence="3">Flagellar basal body-associated FliL family protein</fullName>
    </recommendedName>
</protein>
<accession>A0A7W6K5D6</accession>
<evidence type="ECO:0008006" key="3">
    <source>
        <dbReference type="Google" id="ProtNLM"/>
    </source>
</evidence>
<dbReference type="AlphaFoldDB" id="A0A7W6K5D6"/>
<evidence type="ECO:0000313" key="1">
    <source>
        <dbReference type="EMBL" id="MBB4104611.1"/>
    </source>
</evidence>
<name>A0A7W6K5D6_9HYPH</name>